<gene>
    <name evidence="2" type="ORF">H5V43_06905</name>
</gene>
<sequence>MTSLASRVVEAGSRALGSTEATAAQRARRFEEINYDWNPLSAADEVGTQLGHASRRSDKFRKDALTEGALNLTLEAGGAALAPLARAAFRSKPVKEVVRALRPYSLDLKTPLPGAPTSTATRKYIGPSPDLRQTAMDYAEDVGMGYKPLDRYLKVDPERSKAIAAAFDAMPHDPANPDVRKAYQALAEETLGQYQYLRDRGYEFDFYPTDGTDPYPSPWDAVMDLQNNRRMKVYPTVEGYGDGAISPEEIAANPMLSAIPGETWSGRPVLLNDAFRAVHDAFGHAKDGVGFRADGEETAWASHMPMFSRDAQRALTSETRGQNSWLNYGPHGEANRTASTADTVFADQKIGLLPEWTLDATGMPPSAEWNMENVAKLLQSSPEDEVAHVAHMSPEEFLGLTASRQGREALHTTDYLGDFDPTKYHEAGPITLGVKYGGEPSAVQKSMGVEQLPSLVMDHDGRHRMATLQRQGVTKVPVLIRSRDGSLPRTPEGVKLTPQRGRLSSANNGDTPAILGALTSIRDYLR</sequence>
<name>A0A7M2GK88_SPHSA</name>
<evidence type="ECO:0000313" key="3">
    <source>
        <dbReference type="Proteomes" id="UP000593663"/>
    </source>
</evidence>
<evidence type="ECO:0000256" key="1">
    <source>
        <dbReference type="SAM" id="MobiDB-lite"/>
    </source>
</evidence>
<dbReference type="KEGG" id="sbar:H5V43_06905"/>
<accession>A0A7M2GK88</accession>
<feature type="region of interest" description="Disordered" evidence="1">
    <location>
        <begin position="483"/>
        <end position="512"/>
    </location>
</feature>
<dbReference type="EMBL" id="CP060035">
    <property type="protein sequence ID" value="QOT72835.1"/>
    <property type="molecule type" value="Genomic_DNA"/>
</dbReference>
<reference evidence="3" key="1">
    <citation type="submission" date="2020-08" db="EMBL/GenBank/DDBJ databases">
        <title>Complete genome sequence of Sphingobium barthaii strain KK22, a high-molecular-weight polycyclic aromatic hydrocarbon-degrading soil bacterium.</title>
        <authorList>
            <person name="Mori J.F."/>
            <person name="Kanaly R.A."/>
        </authorList>
    </citation>
    <scope>NUCLEOTIDE SEQUENCE [LARGE SCALE GENOMIC DNA]</scope>
    <source>
        <strain evidence="3">KK22</strain>
    </source>
</reference>
<proteinExistence type="predicted"/>
<dbReference type="RefSeq" id="WP_037483868.1">
    <property type="nucleotide sequence ID" value="NZ_BATN01000119.1"/>
</dbReference>
<protein>
    <submittedName>
        <fullName evidence="2">Uncharacterized protein</fullName>
    </submittedName>
</protein>
<dbReference type="AlphaFoldDB" id="A0A7M2GK88"/>
<dbReference type="Proteomes" id="UP000593663">
    <property type="component" value="Chromosome 1"/>
</dbReference>
<evidence type="ECO:0000313" key="2">
    <source>
        <dbReference type="EMBL" id="QOT72835.1"/>
    </source>
</evidence>
<organism evidence="2 3">
    <name type="scientific">Sphingobium fuliginis (strain ATCC 27551)</name>
    <dbReference type="NCBI Taxonomy" id="336203"/>
    <lineage>
        <taxon>Bacteria</taxon>
        <taxon>Pseudomonadati</taxon>
        <taxon>Pseudomonadota</taxon>
        <taxon>Alphaproteobacteria</taxon>
        <taxon>Sphingomonadales</taxon>
        <taxon>Sphingomonadaceae</taxon>
        <taxon>Sphingobium</taxon>
    </lineage>
</organism>